<feature type="transmembrane region" description="Helical" evidence="1">
    <location>
        <begin position="12"/>
        <end position="30"/>
    </location>
</feature>
<feature type="transmembrane region" description="Helical" evidence="1">
    <location>
        <begin position="70"/>
        <end position="93"/>
    </location>
</feature>
<proteinExistence type="predicted"/>
<sequence>MTLFINTGRALILLGASFFTAIFMKVLFQFDLLPGFSFLSSYLMSFSGALLLAWGLLMIKSAEHSQLMPIVAKVTGFMMVLSATMRIITFFVAEQTFEFLPAIIGQIIPIAESVLFLTLGFIFLTRYKD</sequence>
<dbReference type="RefSeq" id="WP_348386282.1">
    <property type="nucleotide sequence ID" value="NZ_CP134146.1"/>
</dbReference>
<keyword evidence="1" id="KW-0472">Membrane</keyword>
<keyword evidence="3" id="KW-1185">Reference proteome</keyword>
<accession>A0ABY9TE59</accession>
<keyword evidence="1" id="KW-1133">Transmembrane helix</keyword>
<evidence type="ECO:0000313" key="2">
    <source>
        <dbReference type="EMBL" id="WNC67118.1"/>
    </source>
</evidence>
<evidence type="ECO:0000313" key="3">
    <source>
        <dbReference type="Proteomes" id="UP001248581"/>
    </source>
</evidence>
<keyword evidence="1" id="KW-0812">Transmembrane</keyword>
<name>A0ABY9TE59_9GAMM</name>
<evidence type="ECO:0008006" key="4">
    <source>
        <dbReference type="Google" id="ProtNLM"/>
    </source>
</evidence>
<evidence type="ECO:0000256" key="1">
    <source>
        <dbReference type="SAM" id="Phobius"/>
    </source>
</evidence>
<dbReference type="EMBL" id="CP134146">
    <property type="protein sequence ID" value="WNC67118.1"/>
    <property type="molecule type" value="Genomic_DNA"/>
</dbReference>
<reference evidence="3" key="1">
    <citation type="submission" date="2023-09" db="EMBL/GenBank/DDBJ databases">
        <authorList>
            <person name="Li S."/>
            <person name="Li X."/>
            <person name="Zhang C."/>
            <person name="Zhao Z."/>
        </authorList>
    </citation>
    <scope>NUCLEOTIDE SEQUENCE [LARGE SCALE GENOMIC DNA]</scope>
    <source>
        <strain evidence="3">SQ345</strain>
    </source>
</reference>
<feature type="transmembrane region" description="Helical" evidence="1">
    <location>
        <begin position="99"/>
        <end position="124"/>
    </location>
</feature>
<gene>
    <name evidence="2" type="ORF">RI845_11340</name>
</gene>
<dbReference type="Proteomes" id="UP001248581">
    <property type="component" value="Chromosome"/>
</dbReference>
<feature type="transmembrane region" description="Helical" evidence="1">
    <location>
        <begin position="36"/>
        <end position="58"/>
    </location>
</feature>
<organism evidence="2 3">
    <name type="scientific">Thalassotalea nanhaiensis</name>
    <dbReference type="NCBI Taxonomy" id="3065648"/>
    <lineage>
        <taxon>Bacteria</taxon>
        <taxon>Pseudomonadati</taxon>
        <taxon>Pseudomonadota</taxon>
        <taxon>Gammaproteobacteria</taxon>
        <taxon>Alteromonadales</taxon>
        <taxon>Colwelliaceae</taxon>
        <taxon>Thalassotalea</taxon>
    </lineage>
</organism>
<protein>
    <recommendedName>
        <fullName evidence="4">DUF4345 domain-containing protein</fullName>
    </recommendedName>
</protein>